<evidence type="ECO:0008006" key="5">
    <source>
        <dbReference type="Google" id="ProtNLM"/>
    </source>
</evidence>
<evidence type="ECO:0000313" key="4">
    <source>
        <dbReference type="Proteomes" id="UP001304298"/>
    </source>
</evidence>
<feature type="signal peptide" evidence="2">
    <location>
        <begin position="1"/>
        <end position="18"/>
    </location>
</feature>
<gene>
    <name evidence="3" type="ORF">VA596_20670</name>
</gene>
<dbReference type="EMBL" id="JAYFSI010000004">
    <property type="protein sequence ID" value="MEA5361964.1"/>
    <property type="molecule type" value="Genomic_DNA"/>
</dbReference>
<comment type="caution">
    <text evidence="3">The sequence shown here is derived from an EMBL/GenBank/DDBJ whole genome shotgun (WGS) entry which is preliminary data.</text>
</comment>
<proteinExistence type="predicted"/>
<dbReference type="PROSITE" id="PS51257">
    <property type="entry name" value="PROKAR_LIPOPROTEIN"/>
    <property type="match status" value="1"/>
</dbReference>
<protein>
    <recommendedName>
        <fullName evidence="5">Lipoprotein</fullName>
    </recommendedName>
</protein>
<accession>A0ABU5R824</accession>
<dbReference type="Proteomes" id="UP001304298">
    <property type="component" value="Unassembled WGS sequence"/>
</dbReference>
<keyword evidence="4" id="KW-1185">Reference proteome</keyword>
<keyword evidence="2" id="KW-0732">Signal</keyword>
<evidence type="ECO:0000256" key="2">
    <source>
        <dbReference type="SAM" id="SignalP"/>
    </source>
</evidence>
<reference evidence="3 4" key="1">
    <citation type="submission" date="2023-12" db="EMBL/GenBank/DDBJ databases">
        <title>Amycolatopsis sp. V23-08.</title>
        <authorList>
            <person name="Somphong A."/>
        </authorList>
    </citation>
    <scope>NUCLEOTIDE SEQUENCE [LARGE SCALE GENOMIC DNA]</scope>
    <source>
        <strain evidence="3 4">V23-08</strain>
    </source>
</reference>
<evidence type="ECO:0000313" key="3">
    <source>
        <dbReference type="EMBL" id="MEA5361964.1"/>
    </source>
</evidence>
<name>A0ABU5R824_9PSEU</name>
<feature type="region of interest" description="Disordered" evidence="1">
    <location>
        <begin position="31"/>
        <end position="60"/>
    </location>
</feature>
<dbReference type="RefSeq" id="WP_323329458.1">
    <property type="nucleotide sequence ID" value="NZ_JAYFSI010000004.1"/>
</dbReference>
<organism evidence="3 4">
    <name type="scientific">Amycolatopsis heterodermiae</name>
    <dbReference type="NCBI Taxonomy" id="3110235"/>
    <lineage>
        <taxon>Bacteria</taxon>
        <taxon>Bacillati</taxon>
        <taxon>Actinomycetota</taxon>
        <taxon>Actinomycetes</taxon>
        <taxon>Pseudonocardiales</taxon>
        <taxon>Pseudonocardiaceae</taxon>
        <taxon>Amycolatopsis</taxon>
    </lineage>
</organism>
<evidence type="ECO:0000256" key="1">
    <source>
        <dbReference type="SAM" id="MobiDB-lite"/>
    </source>
</evidence>
<feature type="chain" id="PRO_5047376923" description="Lipoprotein" evidence="2">
    <location>
        <begin position="19"/>
        <end position="216"/>
    </location>
</feature>
<sequence>MKLRLSCLLVLILASACAPPVGYGEIIAASSSGEPSTGPAAPREVPPETHTGTGSGEFATSWPADQPGFFTFDCPKCSSNVIIDTDGGEHGLVNAIGAYKGTTWLNTYPDRPTTRVTVRANAPWTATIQDYRSLSTAAVGQPSSGKGDAVLRLPEGAAHVQLTVKTRGNTGLWLMSPEKRDLLVNQIGDLQVERDVHGPAYLRVDGYEATWTLTPS</sequence>